<reference evidence="2 3" key="1">
    <citation type="submission" date="2020-04" db="EMBL/GenBank/DDBJ databases">
        <title>Genome-Wide Identification of 5-Methylcytosine Sites in Bacterial Genomes By High-Throughput Sequencing of MspJI Restriction Fragments.</title>
        <authorList>
            <person name="Wu V."/>
        </authorList>
    </citation>
    <scope>NUCLEOTIDE SEQUENCE [LARGE SCALE GENOMIC DNA]</scope>
    <source>
        <strain evidence="2 3">S2</strain>
    </source>
</reference>
<proteinExistence type="predicted"/>
<keyword evidence="1" id="KW-0812">Transmembrane</keyword>
<keyword evidence="1" id="KW-1133">Transmembrane helix</keyword>
<evidence type="ECO:0000313" key="3">
    <source>
        <dbReference type="Proteomes" id="UP000501868"/>
    </source>
</evidence>
<keyword evidence="1" id="KW-0472">Membrane</keyword>
<gene>
    <name evidence="2" type="ORF">HFZ78_20365</name>
</gene>
<sequence length="212" mass="25053">MLDANKARDDLEEILKTKEYTVYYESKGFIATWWDHAKDWIAAQLEKLFPAIDSASGASGPILISIIVVIFSLLALSTFFLIRHTRRTRLLHKQKPLQSMKEMNWTYQKHLEEAEKQEALGAYTLSTRHLFLALLLYFHEKGLLEARIWKTNWEYYDELRKVDLQKAELFFKLAHFFEEVTYGERNVQKEEYSQFHNEARKVLGDTGEENIL</sequence>
<evidence type="ECO:0000256" key="1">
    <source>
        <dbReference type="SAM" id="Phobius"/>
    </source>
</evidence>
<protein>
    <submittedName>
        <fullName evidence="2">DUF4129 domain-containing protein</fullName>
    </submittedName>
</protein>
<reference evidence="2 3" key="2">
    <citation type="submission" date="2020-04" db="EMBL/GenBank/DDBJ databases">
        <authorList>
            <person name="Fomenkov A."/>
            <person name="Anton B.P."/>
            <person name="Roberts R.J."/>
        </authorList>
    </citation>
    <scope>NUCLEOTIDE SEQUENCE [LARGE SCALE GENOMIC DNA]</scope>
    <source>
        <strain evidence="2 3">S2</strain>
    </source>
</reference>
<dbReference type="EMBL" id="CP051128">
    <property type="protein sequence ID" value="QIZ08767.1"/>
    <property type="molecule type" value="Genomic_DNA"/>
</dbReference>
<dbReference type="Proteomes" id="UP000501868">
    <property type="component" value="Chromosome"/>
</dbReference>
<dbReference type="AlphaFoldDB" id="A0A6H1P5S3"/>
<accession>A0A6H1P5S3</accession>
<organism evidence="2 3">
    <name type="scientific">Priestia megaterium</name>
    <name type="common">Bacillus megaterium</name>
    <dbReference type="NCBI Taxonomy" id="1404"/>
    <lineage>
        <taxon>Bacteria</taxon>
        <taxon>Bacillati</taxon>
        <taxon>Bacillota</taxon>
        <taxon>Bacilli</taxon>
        <taxon>Bacillales</taxon>
        <taxon>Bacillaceae</taxon>
        <taxon>Priestia</taxon>
    </lineage>
</organism>
<feature type="transmembrane region" description="Helical" evidence="1">
    <location>
        <begin position="62"/>
        <end position="82"/>
    </location>
</feature>
<name>A0A6H1P5S3_PRIMG</name>
<evidence type="ECO:0000313" key="2">
    <source>
        <dbReference type="EMBL" id="QIZ08767.1"/>
    </source>
</evidence>